<dbReference type="Pfam" id="PF07731">
    <property type="entry name" value="Cu-oxidase_2"/>
    <property type="match status" value="1"/>
</dbReference>
<evidence type="ECO:0000256" key="2">
    <source>
        <dbReference type="ARBA" id="ARBA00022723"/>
    </source>
</evidence>
<name>A0A162Z4V9_DIDRA</name>
<keyword evidence="10" id="KW-1185">Reference proteome</keyword>
<evidence type="ECO:0000313" key="9">
    <source>
        <dbReference type="EMBL" id="KZM20397.1"/>
    </source>
</evidence>
<dbReference type="InterPro" id="IPR008972">
    <property type="entry name" value="Cupredoxin"/>
</dbReference>
<evidence type="ECO:0000256" key="4">
    <source>
        <dbReference type="ARBA" id="ARBA00023008"/>
    </source>
</evidence>
<dbReference type="InterPro" id="IPR033138">
    <property type="entry name" value="Cu_oxidase_CS"/>
</dbReference>
<dbReference type="STRING" id="5454.A0A162Z4V9"/>
<dbReference type="Pfam" id="PF00394">
    <property type="entry name" value="Cu-oxidase"/>
    <property type="match status" value="1"/>
</dbReference>
<dbReference type="PROSITE" id="PS00079">
    <property type="entry name" value="MULTICOPPER_OXIDASE1"/>
    <property type="match status" value="1"/>
</dbReference>
<dbReference type="Proteomes" id="UP000076837">
    <property type="component" value="Unassembled WGS sequence"/>
</dbReference>
<comment type="caution">
    <text evidence="9">The sequence shown here is derived from an EMBL/GenBank/DDBJ whole genome shotgun (WGS) entry which is preliminary data.</text>
</comment>
<dbReference type="CDD" id="cd13854">
    <property type="entry name" value="CuRO_1_MaLCC_like"/>
    <property type="match status" value="1"/>
</dbReference>
<dbReference type="InterPro" id="IPR011707">
    <property type="entry name" value="Cu-oxidase-like_N"/>
</dbReference>
<evidence type="ECO:0000313" key="10">
    <source>
        <dbReference type="Proteomes" id="UP000076837"/>
    </source>
</evidence>
<reference evidence="9 10" key="1">
    <citation type="journal article" date="2016" name="Sci. Rep.">
        <title>Draft genome sequencing and secretome analysis of fungal phytopathogen Ascochyta rabiei provides insight into the necrotrophic effector repertoire.</title>
        <authorList>
            <person name="Verma S."/>
            <person name="Gazara R.K."/>
            <person name="Nizam S."/>
            <person name="Parween S."/>
            <person name="Chattopadhyay D."/>
            <person name="Verma P.K."/>
        </authorList>
    </citation>
    <scope>NUCLEOTIDE SEQUENCE [LARGE SCALE GENOMIC DNA]</scope>
    <source>
        <strain evidence="9 10">ArDII</strain>
    </source>
</reference>
<feature type="chain" id="PRO_5007841206" evidence="5">
    <location>
        <begin position="28"/>
        <end position="800"/>
    </location>
</feature>
<dbReference type="InterPro" id="IPR011706">
    <property type="entry name" value="Cu-oxidase_C"/>
</dbReference>
<evidence type="ECO:0000259" key="8">
    <source>
        <dbReference type="Pfam" id="PF07732"/>
    </source>
</evidence>
<keyword evidence="5" id="KW-0732">Signal</keyword>
<feature type="domain" description="Plastocyanin-like" evidence="7">
    <location>
        <begin position="438"/>
        <end position="569"/>
    </location>
</feature>
<accession>A0A162Z4V9</accession>
<dbReference type="InterPro" id="IPR045087">
    <property type="entry name" value="Cu-oxidase_fam"/>
</dbReference>
<dbReference type="FunFam" id="2.60.40.420:FF:000045">
    <property type="entry name" value="Laccase 2"/>
    <property type="match status" value="1"/>
</dbReference>
<evidence type="ECO:0000256" key="5">
    <source>
        <dbReference type="SAM" id="SignalP"/>
    </source>
</evidence>
<dbReference type="FunFam" id="2.60.40.420:FF:000021">
    <property type="entry name" value="Extracellular dihydrogeodin oxidase/laccase"/>
    <property type="match status" value="1"/>
</dbReference>
<feature type="domain" description="Plastocyanin-like" evidence="8">
    <location>
        <begin position="100"/>
        <end position="214"/>
    </location>
</feature>
<comment type="similarity">
    <text evidence="1">Belongs to the multicopper oxidase family.</text>
</comment>
<dbReference type="AlphaFoldDB" id="A0A162Z4V9"/>
<dbReference type="EMBL" id="JYNV01000281">
    <property type="protein sequence ID" value="KZM20397.1"/>
    <property type="molecule type" value="Genomic_DNA"/>
</dbReference>
<dbReference type="SUPFAM" id="SSF49503">
    <property type="entry name" value="Cupredoxins"/>
    <property type="match status" value="3"/>
</dbReference>
<dbReference type="GO" id="GO:0005507">
    <property type="term" value="F:copper ion binding"/>
    <property type="evidence" value="ECO:0007669"/>
    <property type="project" value="InterPro"/>
</dbReference>
<feature type="signal peptide" evidence="5">
    <location>
        <begin position="1"/>
        <end position="27"/>
    </location>
</feature>
<evidence type="ECO:0000259" key="6">
    <source>
        <dbReference type="Pfam" id="PF00394"/>
    </source>
</evidence>
<keyword evidence="3" id="KW-0560">Oxidoreductase</keyword>
<evidence type="ECO:0000256" key="3">
    <source>
        <dbReference type="ARBA" id="ARBA00023002"/>
    </source>
</evidence>
<dbReference type="CDD" id="cd13901">
    <property type="entry name" value="CuRO_3_MaLCC_like"/>
    <property type="match status" value="1"/>
</dbReference>
<dbReference type="GO" id="GO:0016491">
    <property type="term" value="F:oxidoreductase activity"/>
    <property type="evidence" value="ECO:0007669"/>
    <property type="project" value="UniProtKB-KW"/>
</dbReference>
<evidence type="ECO:0000259" key="7">
    <source>
        <dbReference type="Pfam" id="PF07731"/>
    </source>
</evidence>
<proteinExistence type="inferred from homology"/>
<keyword evidence="2" id="KW-0479">Metal-binding</keyword>
<sequence length="800" mass="86582">MLPKIAKATALLAFLPAAASWALPGEAINLNTPSALKVPWKERGLYSDSAAVKSDGDGYSTRCNHGPAARSCWKDGYSVDTDMDLEWPTTGNVVKYRFEITNETMAPDGFERPMMVINGQYPGPTIEANWGDEIEVTVINHLENNGTGLHWHGMRQLGSNEMDGINGITECPIVPGGTKVYRFKATQYGTSWYHSHYSVQYGDGLTGPVIIHGPATSDYDIDLGVLPFTDWFHATAFTVNQATLHAKGPPTADNLLVNGSMTSTSGGQYAVTTLTPGKTHRLRLVNMGINNWVHVGIDGHPFTVIAADFTTLEPFQATSLNIAVGQRYDVIINATQAIGNYWLRVGTGGRCDGPNANAANIGSIIRYAGAKNANPNSTAAASLPAGCYDEVIVPHVKTNVPQKVPEELKLTFTDTGGKDGSDLIQWKIDGVPMLIDLDKPTLQTVFEGFTGNQTWGKTENVIEVGSSGHSWQYWVIQQDSATAPPVPHPIHLHGHDFFVLAQQANAVWSGDISTLKMNNPIRRDTATLPALGYLVLAFESDNPGAWLMHCHIPFHISAGLGVQFVERKDEILKSNARSPHGVNEVEQFDASSAWSCPNHQPTGPSLSSTAVRRATPPILFYGFPVPSAACCSTTQHSTLIDSFASSIFPENYELPSAKGPSVQLQWLDLRITDRIGVHCLSSLHTKTPSEDTIHCAESFDVSVDSGNTGPGGGVMPESAFTTKVAAWRSSLSSSDERPYGHTQIPAMVTLRMSMTLVAERTEAELDTVTNVYSMLLHRPGAPKNVLLPALQCLKCPLEVE</sequence>
<gene>
    <name evidence="9" type="ORF">ST47_g8454</name>
</gene>
<dbReference type="CDD" id="cd13880">
    <property type="entry name" value="CuRO_2_MaLCC_like"/>
    <property type="match status" value="1"/>
</dbReference>
<dbReference type="PANTHER" id="PTHR11709:SF71">
    <property type="entry name" value="OXIDOREDUCTASE TPCJ"/>
    <property type="match status" value="1"/>
</dbReference>
<dbReference type="PANTHER" id="PTHR11709">
    <property type="entry name" value="MULTI-COPPER OXIDASE"/>
    <property type="match status" value="1"/>
</dbReference>
<dbReference type="InterPro" id="IPR002355">
    <property type="entry name" value="Cu_oxidase_Cu_BS"/>
</dbReference>
<keyword evidence="4" id="KW-0186">Copper</keyword>
<protein>
    <submittedName>
        <fullName evidence="9">Copper ion binding</fullName>
    </submittedName>
</protein>
<dbReference type="InterPro" id="IPR001117">
    <property type="entry name" value="Cu-oxidase_2nd"/>
</dbReference>
<dbReference type="Gene3D" id="2.60.40.420">
    <property type="entry name" value="Cupredoxins - blue copper proteins"/>
    <property type="match status" value="3"/>
</dbReference>
<feature type="domain" description="Plastocyanin-like" evidence="6">
    <location>
        <begin position="225"/>
        <end position="369"/>
    </location>
</feature>
<dbReference type="PROSITE" id="PS00080">
    <property type="entry name" value="MULTICOPPER_OXIDASE2"/>
    <property type="match status" value="1"/>
</dbReference>
<dbReference type="Pfam" id="PF07732">
    <property type="entry name" value="Cu-oxidase_3"/>
    <property type="match status" value="1"/>
</dbReference>
<evidence type="ECO:0000256" key="1">
    <source>
        <dbReference type="ARBA" id="ARBA00010609"/>
    </source>
</evidence>
<organism evidence="9 10">
    <name type="scientific">Didymella rabiei</name>
    <name type="common">Chickpea ascochyta blight fungus</name>
    <name type="synonym">Mycosphaerella rabiei</name>
    <dbReference type="NCBI Taxonomy" id="5454"/>
    <lineage>
        <taxon>Eukaryota</taxon>
        <taxon>Fungi</taxon>
        <taxon>Dikarya</taxon>
        <taxon>Ascomycota</taxon>
        <taxon>Pezizomycotina</taxon>
        <taxon>Dothideomycetes</taxon>
        <taxon>Pleosporomycetidae</taxon>
        <taxon>Pleosporales</taxon>
        <taxon>Pleosporineae</taxon>
        <taxon>Didymellaceae</taxon>
        <taxon>Ascochyta</taxon>
    </lineage>
</organism>